<dbReference type="AlphaFoldDB" id="A0A2U1T740"/>
<proteinExistence type="inferred from homology"/>
<feature type="domain" description="CoA carboxyltransferase C-terminal" evidence="3">
    <location>
        <begin position="272"/>
        <end position="513"/>
    </location>
</feature>
<dbReference type="SUPFAM" id="SSF52096">
    <property type="entry name" value="ClpP/crotonase"/>
    <property type="match status" value="2"/>
</dbReference>
<evidence type="ECO:0000259" key="3">
    <source>
        <dbReference type="PROSITE" id="PS50989"/>
    </source>
</evidence>
<comment type="caution">
    <text evidence="4">The sequence shown here is derived from an EMBL/GenBank/DDBJ whole genome shotgun (WGS) entry which is preliminary data.</text>
</comment>
<dbReference type="EMBL" id="QEEZ01000008">
    <property type="protein sequence ID" value="PWC01814.1"/>
    <property type="molecule type" value="Genomic_DNA"/>
</dbReference>
<gene>
    <name evidence="4" type="ORF">DF222_05635</name>
</gene>
<reference evidence="5" key="1">
    <citation type="submission" date="2018-04" db="EMBL/GenBank/DDBJ databases">
        <authorList>
            <person name="Liu S."/>
            <person name="Wang Z."/>
            <person name="Li J."/>
        </authorList>
    </citation>
    <scope>NUCLEOTIDE SEQUENCE [LARGE SCALE GENOMIC DNA]</scope>
    <source>
        <strain evidence="5">2189</strain>
    </source>
</reference>
<dbReference type="InterPro" id="IPR011762">
    <property type="entry name" value="COA_CT_N"/>
</dbReference>
<keyword evidence="5" id="KW-1185">Reference proteome</keyword>
<dbReference type="OrthoDB" id="4434131at2"/>
<comment type="similarity">
    <text evidence="1">Belongs to the AccD/PCCB family.</text>
</comment>
<name>A0A2U1T740_9CORY</name>
<dbReference type="PANTHER" id="PTHR43842">
    <property type="entry name" value="PROPIONYL-COA CARBOXYLASE BETA CHAIN"/>
    <property type="match status" value="1"/>
</dbReference>
<dbReference type="Pfam" id="PF01039">
    <property type="entry name" value="Carboxyl_trans"/>
    <property type="match status" value="1"/>
</dbReference>
<dbReference type="Proteomes" id="UP000244989">
    <property type="component" value="Unassembled WGS sequence"/>
</dbReference>
<accession>A0A2U1T740</accession>
<protein>
    <submittedName>
        <fullName evidence="4">Acyl-CoA carboxylase subunit beta</fullName>
    </submittedName>
</protein>
<feature type="domain" description="CoA carboxyltransferase N-terminal" evidence="2">
    <location>
        <begin position="11"/>
        <end position="266"/>
    </location>
</feature>
<dbReference type="RefSeq" id="WP_108430992.1">
    <property type="nucleotide sequence ID" value="NZ_CP026947.1"/>
</dbReference>
<dbReference type="InterPro" id="IPR011763">
    <property type="entry name" value="COA_CT_C"/>
</dbReference>
<evidence type="ECO:0000259" key="2">
    <source>
        <dbReference type="PROSITE" id="PS50980"/>
    </source>
</evidence>
<evidence type="ECO:0000313" key="4">
    <source>
        <dbReference type="EMBL" id="PWC01814.1"/>
    </source>
</evidence>
<organism evidence="4 5">
    <name type="scientific">Corynebacterium yudongzhengii</name>
    <dbReference type="NCBI Taxonomy" id="2080740"/>
    <lineage>
        <taxon>Bacteria</taxon>
        <taxon>Bacillati</taxon>
        <taxon>Actinomycetota</taxon>
        <taxon>Actinomycetes</taxon>
        <taxon>Mycobacteriales</taxon>
        <taxon>Corynebacteriaceae</taxon>
        <taxon>Corynebacterium</taxon>
    </lineage>
</organism>
<dbReference type="PROSITE" id="PS50980">
    <property type="entry name" value="COA_CT_NTER"/>
    <property type="match status" value="1"/>
</dbReference>
<evidence type="ECO:0000256" key="1">
    <source>
        <dbReference type="ARBA" id="ARBA00006102"/>
    </source>
</evidence>
<dbReference type="Gene3D" id="3.90.226.10">
    <property type="entry name" value="2-enoyl-CoA Hydratase, Chain A, domain 1"/>
    <property type="match status" value="2"/>
</dbReference>
<dbReference type="InterPro" id="IPR051047">
    <property type="entry name" value="AccD/PCCB"/>
</dbReference>
<dbReference type="InterPro" id="IPR029045">
    <property type="entry name" value="ClpP/crotonase-like_dom_sf"/>
</dbReference>
<sequence>MTDEKPDLTTTSGKLADLRTRLSEAQAPLGEAAAADSRAAGVITARERVLALVDPGSFVETDALARHRVEDKAMSRNRPATDGVVAGFGTVDGRRICVYAHDDQIFDGAIGEVNGEKILKVYDLATKTGVPVVAINAARGTRVVEGLAGLTMAARIANAATLASGIVPQIAVIAGDNTSTAAVNAQFADLTIQVEGTSVQVADADVISKVTGTTPSAEELGGAHIHATKTGQAHLTAAGVVEAIELAREVIGYLPANNHAEAPRTGEPITGNVNDSIGDRERALDGFMPDREEETYDVHDIITAIVDGGEFRELQPDFAANLVTGFARIESRAVGIVANQPEILAGCLDHAAATKAARFIRFCDAFNLPVITLVDSPGIVPSVDQEHAGISRALAQLTFAYAEATVGKLTVTTRKAIGPAFVALGAKDTGADFAYAWPTAQIAVADAPTATEALFGADAHAHADAWAEAHLTPYRAAESGLIDAVIEPHTTRVQLIEGLRLLDRKVVTRRPRKHDNIPLA</sequence>
<evidence type="ECO:0000313" key="5">
    <source>
        <dbReference type="Proteomes" id="UP000244989"/>
    </source>
</evidence>
<dbReference type="PROSITE" id="PS50989">
    <property type="entry name" value="COA_CT_CTER"/>
    <property type="match status" value="1"/>
</dbReference>
<dbReference type="KEGG" id="cyz:C3B44_02550"/>
<dbReference type="GO" id="GO:0004658">
    <property type="term" value="F:propionyl-CoA carboxylase activity"/>
    <property type="evidence" value="ECO:0007669"/>
    <property type="project" value="TreeGrafter"/>
</dbReference>
<dbReference type="GO" id="GO:0009317">
    <property type="term" value="C:acetyl-CoA carboxylase complex"/>
    <property type="evidence" value="ECO:0007669"/>
    <property type="project" value="TreeGrafter"/>
</dbReference>
<dbReference type="PANTHER" id="PTHR43842:SF2">
    <property type="entry name" value="PROPIONYL-COA CARBOXYLASE BETA CHAIN, MITOCHONDRIAL"/>
    <property type="match status" value="1"/>
</dbReference>
<dbReference type="InterPro" id="IPR034733">
    <property type="entry name" value="AcCoA_carboxyl_beta"/>
</dbReference>